<proteinExistence type="predicted"/>
<dbReference type="PANTHER" id="PTHR16222">
    <property type="entry name" value="ADP-RIBOSYLGLYCOHYDROLASE"/>
    <property type="match status" value="1"/>
</dbReference>
<comment type="caution">
    <text evidence="2">The sequence shown here is derived from an EMBL/GenBank/DDBJ whole genome shotgun (WGS) entry which is preliminary data.</text>
</comment>
<dbReference type="RefSeq" id="WP_213144044.1">
    <property type="nucleotide sequence ID" value="NZ_JAGYPE020000032.1"/>
</dbReference>
<feature type="binding site" evidence="1">
    <location>
        <position position="246"/>
    </location>
    <ligand>
        <name>Mg(2+)</name>
        <dbReference type="ChEBI" id="CHEBI:18420"/>
        <label>1</label>
    </ligand>
</feature>
<dbReference type="InterPro" id="IPR036705">
    <property type="entry name" value="Ribosyl_crysJ1_sf"/>
</dbReference>
<evidence type="ECO:0000256" key="1">
    <source>
        <dbReference type="PIRSR" id="PIRSR605502-1"/>
    </source>
</evidence>
<dbReference type="SUPFAM" id="SSF101478">
    <property type="entry name" value="ADP-ribosylglycohydrolase"/>
    <property type="match status" value="1"/>
</dbReference>
<dbReference type="InterPro" id="IPR005502">
    <property type="entry name" value="Ribosyl_crysJ1"/>
</dbReference>
<evidence type="ECO:0000313" key="2">
    <source>
        <dbReference type="EMBL" id="MBS4184133.1"/>
    </source>
</evidence>
<dbReference type="Pfam" id="PF03747">
    <property type="entry name" value="ADP_ribosyl_GH"/>
    <property type="match status" value="1"/>
</dbReference>
<reference evidence="2" key="1">
    <citation type="submission" date="2021-05" db="EMBL/GenBank/DDBJ databases">
        <title>Novel Bacillus species.</title>
        <authorList>
            <person name="Liu G."/>
        </authorList>
    </citation>
    <scope>NUCLEOTIDE SEQUENCE</scope>
    <source>
        <strain evidence="2 4">FJAT-50051</strain>
    </source>
</reference>
<feature type="binding site" evidence="1">
    <location>
        <position position="56"/>
    </location>
    <ligand>
        <name>Mg(2+)</name>
        <dbReference type="ChEBI" id="CHEBI:18420"/>
        <label>1</label>
    </ligand>
</feature>
<dbReference type="InterPro" id="IPR050792">
    <property type="entry name" value="ADP-ribosylglycohydrolase"/>
</dbReference>
<sequence length="291" mass="31712">MLDKIKGALFGLAIGDALGGTTEFLTSEEIRRKYGKVTEIIGGGVWNLEKGETTDDTAMTVAVAKGILKDPETPIESIGEEFLKWYATNPKDIGNIIRAVLSTYSGGSWATAAEKAHYHYLGGKSAGNGTLMRCLPVALAYRDLEKVEEVTREQSKMTHYDSLADEACVIYNRVAYHVLHGAGLKEAIQAEIKGTIYEPALNGQRPTPPPDGFVVNTMYWVLYWLLNCESFLDVVIGAANEGYDTDTVAAIAGGLAGLAYGYKELPRGYCDVLLVKDDLEELGLNLYELVK</sequence>
<keyword evidence="1" id="KW-0460">Magnesium</keyword>
<feature type="binding site" evidence="1">
    <location>
        <position position="54"/>
    </location>
    <ligand>
        <name>Mg(2+)</name>
        <dbReference type="ChEBI" id="CHEBI:18420"/>
        <label>1</label>
    </ligand>
</feature>
<evidence type="ECO:0000313" key="4">
    <source>
        <dbReference type="Proteomes" id="UP000677265"/>
    </source>
</evidence>
<keyword evidence="1" id="KW-0479">Metal-binding</keyword>
<protein>
    <submittedName>
        <fullName evidence="2">ADP-ribosylglycohydrolase family protein</fullName>
    </submittedName>
</protein>
<gene>
    <name evidence="3" type="ORF">KHB02_017105</name>
    <name evidence="2" type="ORF">KHB02_22320</name>
</gene>
<feature type="binding site" evidence="1">
    <location>
        <position position="244"/>
    </location>
    <ligand>
        <name>Mg(2+)</name>
        <dbReference type="ChEBI" id="CHEBI:18420"/>
        <label>1</label>
    </ligand>
</feature>
<dbReference type="PANTHER" id="PTHR16222:SF12">
    <property type="entry name" value="ADP-RIBOSYLGLYCOHYDROLASE-RELATED"/>
    <property type="match status" value="1"/>
</dbReference>
<keyword evidence="4" id="KW-1185">Reference proteome</keyword>
<organism evidence="2">
    <name type="scientific">Neobacillus citreus</name>
    <dbReference type="NCBI Taxonomy" id="2833578"/>
    <lineage>
        <taxon>Bacteria</taxon>
        <taxon>Bacillati</taxon>
        <taxon>Bacillota</taxon>
        <taxon>Bacilli</taxon>
        <taxon>Bacillales</taxon>
        <taxon>Bacillaceae</taxon>
        <taxon>Neobacillus</taxon>
    </lineage>
</organism>
<dbReference type="GO" id="GO:0046872">
    <property type="term" value="F:metal ion binding"/>
    <property type="evidence" value="ECO:0007669"/>
    <property type="project" value="UniProtKB-KW"/>
</dbReference>
<dbReference type="Gene3D" id="1.10.4080.10">
    <property type="entry name" value="ADP-ribosylation/Crystallin J1"/>
    <property type="match status" value="1"/>
</dbReference>
<dbReference type="EMBL" id="JAGYPE010000004">
    <property type="protein sequence ID" value="MBS4184133.1"/>
    <property type="molecule type" value="Genomic_DNA"/>
</dbReference>
<dbReference type="EMBL" id="JAGYPE020000032">
    <property type="protein sequence ID" value="MCH6267239.1"/>
    <property type="molecule type" value="Genomic_DNA"/>
</dbReference>
<feature type="binding site" evidence="1">
    <location>
        <position position="247"/>
    </location>
    <ligand>
        <name>Mg(2+)</name>
        <dbReference type="ChEBI" id="CHEBI:18420"/>
        <label>1</label>
    </ligand>
</feature>
<name>A0A942YB70_9BACI</name>
<dbReference type="AlphaFoldDB" id="A0A942YB70"/>
<evidence type="ECO:0000313" key="3">
    <source>
        <dbReference type="EMBL" id="MCH6267239.1"/>
    </source>
</evidence>
<feature type="binding site" evidence="1">
    <location>
        <position position="55"/>
    </location>
    <ligand>
        <name>Mg(2+)</name>
        <dbReference type="ChEBI" id="CHEBI:18420"/>
        <label>1</label>
    </ligand>
</feature>
<accession>A0A942YB70</accession>
<dbReference type="Proteomes" id="UP000677265">
    <property type="component" value="Unassembled WGS sequence"/>
</dbReference>
<comment type="cofactor">
    <cofactor evidence="1">
        <name>Mg(2+)</name>
        <dbReference type="ChEBI" id="CHEBI:18420"/>
    </cofactor>
    <text evidence="1">Binds 2 magnesium ions per subunit.</text>
</comment>